<evidence type="ECO:0000313" key="2">
    <source>
        <dbReference type="Proteomes" id="UP000827092"/>
    </source>
</evidence>
<dbReference type="EMBL" id="JAFNEN010000144">
    <property type="protein sequence ID" value="KAG8192104.1"/>
    <property type="molecule type" value="Genomic_DNA"/>
</dbReference>
<keyword evidence="2" id="KW-1185">Reference proteome</keyword>
<dbReference type="AlphaFoldDB" id="A0AAV6V5X9"/>
<organism evidence="1 2">
    <name type="scientific">Oedothorax gibbosus</name>
    <dbReference type="NCBI Taxonomy" id="931172"/>
    <lineage>
        <taxon>Eukaryota</taxon>
        <taxon>Metazoa</taxon>
        <taxon>Ecdysozoa</taxon>
        <taxon>Arthropoda</taxon>
        <taxon>Chelicerata</taxon>
        <taxon>Arachnida</taxon>
        <taxon>Araneae</taxon>
        <taxon>Araneomorphae</taxon>
        <taxon>Entelegynae</taxon>
        <taxon>Araneoidea</taxon>
        <taxon>Linyphiidae</taxon>
        <taxon>Erigoninae</taxon>
        <taxon>Oedothorax</taxon>
    </lineage>
</organism>
<evidence type="ECO:0000313" key="1">
    <source>
        <dbReference type="EMBL" id="KAG8192104.1"/>
    </source>
</evidence>
<comment type="caution">
    <text evidence="1">The sequence shown here is derived from an EMBL/GenBank/DDBJ whole genome shotgun (WGS) entry which is preliminary data.</text>
</comment>
<sequence>MFIIKGFQWIPAHVDLKRNKDANSLTKKARNIEAQPYNILRRQCCLKKKFCTRARRKTSFPELTSTEKSQPLSPD</sequence>
<accession>A0AAV6V5X9</accession>
<evidence type="ECO:0008006" key="3">
    <source>
        <dbReference type="Google" id="ProtNLM"/>
    </source>
</evidence>
<proteinExistence type="predicted"/>
<protein>
    <recommendedName>
        <fullName evidence="3">RNase H type-1 domain-containing protein</fullName>
    </recommendedName>
</protein>
<gene>
    <name evidence="1" type="ORF">JTE90_027751</name>
</gene>
<dbReference type="Proteomes" id="UP000827092">
    <property type="component" value="Unassembled WGS sequence"/>
</dbReference>
<name>A0AAV6V5X9_9ARAC</name>
<reference evidence="1 2" key="1">
    <citation type="journal article" date="2022" name="Nat. Ecol. Evol.">
        <title>A masculinizing supergene underlies an exaggerated male reproductive morph in a spider.</title>
        <authorList>
            <person name="Hendrickx F."/>
            <person name="De Corte Z."/>
            <person name="Sonet G."/>
            <person name="Van Belleghem S.M."/>
            <person name="Kostlbacher S."/>
            <person name="Vangestel C."/>
        </authorList>
    </citation>
    <scope>NUCLEOTIDE SEQUENCE [LARGE SCALE GENOMIC DNA]</scope>
    <source>
        <strain evidence="1">W744_W776</strain>
    </source>
</reference>